<evidence type="ECO:0000313" key="2">
    <source>
        <dbReference type="EMBL" id="HEB94852.1"/>
    </source>
</evidence>
<dbReference type="AlphaFoldDB" id="A0A831W986"/>
<dbReference type="PANTHER" id="PTHR36112:SF1">
    <property type="entry name" value="RIBOSOMAL RNA SMALL SUBUNIT METHYLTRANSFERASE J"/>
    <property type="match status" value="1"/>
</dbReference>
<gene>
    <name evidence="1" type="primary">rsmJ</name>
    <name evidence="2" type="ORF">ENI96_00275</name>
</gene>
<dbReference type="InterPro" id="IPR029063">
    <property type="entry name" value="SAM-dependent_MTases_sf"/>
</dbReference>
<dbReference type="EC" id="2.1.1.242" evidence="1"/>
<keyword evidence="1 2" id="KW-0489">Methyltransferase</keyword>
<feature type="binding site" evidence="1">
    <location>
        <begin position="115"/>
        <end position="116"/>
    </location>
    <ligand>
        <name>S-adenosyl-L-methionine</name>
        <dbReference type="ChEBI" id="CHEBI:59789"/>
    </ligand>
</feature>
<dbReference type="EMBL" id="DRKP01000006">
    <property type="protein sequence ID" value="HEB94852.1"/>
    <property type="molecule type" value="Genomic_DNA"/>
</dbReference>
<organism evidence="2">
    <name type="scientific">Sedimenticola thiotaurini</name>
    <dbReference type="NCBI Taxonomy" id="1543721"/>
    <lineage>
        <taxon>Bacteria</taxon>
        <taxon>Pseudomonadati</taxon>
        <taxon>Pseudomonadota</taxon>
        <taxon>Gammaproteobacteria</taxon>
        <taxon>Chromatiales</taxon>
        <taxon>Sedimenticolaceae</taxon>
        <taxon>Sedimenticola</taxon>
    </lineage>
</organism>
<dbReference type="SUPFAM" id="SSF53335">
    <property type="entry name" value="S-adenosyl-L-methionine-dependent methyltransferases"/>
    <property type="match status" value="1"/>
</dbReference>
<keyword evidence="1" id="KW-0949">S-adenosyl-L-methionine</keyword>
<dbReference type="GO" id="GO:0008990">
    <property type="term" value="F:rRNA (guanine-N2-)-methyltransferase activity"/>
    <property type="evidence" value="ECO:0007669"/>
    <property type="project" value="UniProtKB-UniRule"/>
</dbReference>
<feature type="binding site" evidence="1">
    <location>
        <position position="170"/>
    </location>
    <ligand>
        <name>S-adenosyl-L-methionine</name>
        <dbReference type="ChEBI" id="CHEBI:59789"/>
    </ligand>
</feature>
<reference evidence="2" key="1">
    <citation type="journal article" date="2020" name="mSystems">
        <title>Genome- and Community-Level Interaction Insights into Carbon Utilization and Element Cycling Functions of Hydrothermarchaeota in Hydrothermal Sediment.</title>
        <authorList>
            <person name="Zhou Z."/>
            <person name="Liu Y."/>
            <person name="Xu W."/>
            <person name="Pan J."/>
            <person name="Luo Z.H."/>
            <person name="Li M."/>
        </authorList>
    </citation>
    <scope>NUCLEOTIDE SEQUENCE [LARGE SCALE GENOMIC DNA]</scope>
    <source>
        <strain evidence="2">HyVt-443</strain>
    </source>
</reference>
<comment type="subcellular location">
    <subcellularLocation>
        <location evidence="1">Cytoplasm</location>
    </subcellularLocation>
</comment>
<comment type="function">
    <text evidence="1">Specifically methylates the guanosine in position 1516 of 16S rRNA.</text>
</comment>
<sequence length="256" mass="27616">MSDPRERERALALAHELGLPLLQPGEEGPPLQLSPTPAGLELRQRGRGAPGPLRIDFAAGAMAHRRRAGGGRRQPLARAVGLGRGRAPVVLDVTAGLGRDAFVLASLGATVRMVERSPVVWALLRDALERATRVPELAAIMERMTLIRMDARDCLAGLPAGERPDVVYLDPMYPHRNKSALVKKEMRLFRMLVGDDEDAAGLLELARSRAVHRVVVKRPARGGPLGDSAPDGCVRSPNTRYDLYINRGFGDPAAGA</sequence>
<keyword evidence="1" id="KW-0808">Transferase</keyword>
<feature type="binding site" evidence="1">
    <location>
        <begin position="99"/>
        <end position="100"/>
    </location>
    <ligand>
        <name>S-adenosyl-L-methionine</name>
        <dbReference type="ChEBI" id="CHEBI:59789"/>
    </ligand>
</feature>
<evidence type="ECO:0000256" key="1">
    <source>
        <dbReference type="HAMAP-Rule" id="MF_01523"/>
    </source>
</evidence>
<comment type="caution">
    <text evidence="1">Lacks conserved residue(s) required for the propagation of feature annotation.</text>
</comment>
<keyword evidence="1" id="KW-0698">rRNA processing</keyword>
<dbReference type="PANTHER" id="PTHR36112">
    <property type="entry name" value="RIBOSOMAL RNA SMALL SUBUNIT METHYLTRANSFERASE J"/>
    <property type="match status" value="1"/>
</dbReference>
<proteinExistence type="inferred from homology"/>
<dbReference type="GO" id="GO:0005737">
    <property type="term" value="C:cytoplasm"/>
    <property type="evidence" value="ECO:0007669"/>
    <property type="project" value="UniProtKB-SubCell"/>
</dbReference>
<comment type="caution">
    <text evidence="2">The sequence shown here is derived from an EMBL/GenBank/DDBJ whole genome shotgun (WGS) entry which is preliminary data.</text>
</comment>
<dbReference type="Gene3D" id="3.40.50.150">
    <property type="entry name" value="Vaccinia Virus protein VP39"/>
    <property type="match status" value="1"/>
</dbReference>
<dbReference type="Proteomes" id="UP000886251">
    <property type="component" value="Unassembled WGS sequence"/>
</dbReference>
<dbReference type="CDD" id="cd02440">
    <property type="entry name" value="AdoMet_MTases"/>
    <property type="match status" value="1"/>
</dbReference>
<comment type="catalytic activity">
    <reaction evidence="1">
        <text>guanosine(1516) in 16S rRNA + S-adenosyl-L-methionine = N(2)-methylguanosine(1516) in 16S rRNA + S-adenosyl-L-homocysteine + H(+)</text>
        <dbReference type="Rhea" id="RHEA:43220"/>
        <dbReference type="Rhea" id="RHEA-COMP:10412"/>
        <dbReference type="Rhea" id="RHEA-COMP:10413"/>
        <dbReference type="ChEBI" id="CHEBI:15378"/>
        <dbReference type="ChEBI" id="CHEBI:57856"/>
        <dbReference type="ChEBI" id="CHEBI:59789"/>
        <dbReference type="ChEBI" id="CHEBI:74269"/>
        <dbReference type="ChEBI" id="CHEBI:74481"/>
        <dbReference type="EC" id="2.1.1.242"/>
    </reaction>
</comment>
<dbReference type="InterPro" id="IPR007536">
    <property type="entry name" value="16SrRNA_methylTrfase_J"/>
</dbReference>
<comment type="similarity">
    <text evidence="1">Belongs to the methyltransferase superfamily. RsmJ family.</text>
</comment>
<protein>
    <recommendedName>
        <fullName evidence="1">Ribosomal RNA small subunit methyltransferase J</fullName>
        <ecNumber evidence="1">2.1.1.242</ecNumber>
    </recommendedName>
    <alternativeName>
        <fullName evidence="1">16S rRNA m2G1516 methyltransferase</fullName>
    </alternativeName>
    <alternativeName>
        <fullName evidence="1">rRNA (guanine-N(2)-)-methyltransferase</fullName>
    </alternativeName>
</protein>
<name>A0A831W986_9GAMM</name>
<keyword evidence="1" id="KW-0963">Cytoplasm</keyword>
<dbReference type="Pfam" id="PF04445">
    <property type="entry name" value="SAM_MT"/>
    <property type="match status" value="1"/>
</dbReference>
<accession>A0A831W986</accession>
<dbReference type="HAMAP" id="MF_01523">
    <property type="entry name" value="16SrRNA_methyltr_J"/>
    <property type="match status" value="1"/>
</dbReference>